<comment type="caution">
    <text evidence="1">The sequence shown here is derived from an EMBL/GenBank/DDBJ whole genome shotgun (WGS) entry which is preliminary data.</text>
</comment>
<name>A0ABN1XXS2_9PSEU</name>
<evidence type="ECO:0000313" key="1">
    <source>
        <dbReference type="EMBL" id="GAA1392596.1"/>
    </source>
</evidence>
<protein>
    <recommendedName>
        <fullName evidence="3">Nucleotidyltransferase domain-containing protein</fullName>
    </recommendedName>
</protein>
<sequence length="157" mass="17132">MVRPFRRVGRAPPAVLRALPGMVKTGRVSGTEQELRDAAVAVLRSAGARFAFVHGSRAAGGSPRPGSDLDLAAWWPADPPASFEVDLPAGVDLLVLHDAPLELAGRVALHGELLFDDDPPARVRWVATTRKIYLDELPRITRAHREFLDAMRSRDGR</sequence>
<reference evidence="1 2" key="1">
    <citation type="journal article" date="2019" name="Int. J. Syst. Evol. Microbiol.">
        <title>The Global Catalogue of Microorganisms (GCM) 10K type strain sequencing project: providing services to taxonomists for standard genome sequencing and annotation.</title>
        <authorList>
            <consortium name="The Broad Institute Genomics Platform"/>
            <consortium name="The Broad Institute Genome Sequencing Center for Infectious Disease"/>
            <person name="Wu L."/>
            <person name="Ma J."/>
        </authorList>
    </citation>
    <scope>NUCLEOTIDE SEQUENCE [LARGE SCALE GENOMIC DNA]</scope>
    <source>
        <strain evidence="1 2">JCM 11896</strain>
    </source>
</reference>
<dbReference type="InterPro" id="IPR043519">
    <property type="entry name" value="NT_sf"/>
</dbReference>
<dbReference type="Proteomes" id="UP001501414">
    <property type="component" value="Unassembled WGS sequence"/>
</dbReference>
<dbReference type="SUPFAM" id="SSF81301">
    <property type="entry name" value="Nucleotidyltransferase"/>
    <property type="match status" value="1"/>
</dbReference>
<dbReference type="RefSeq" id="WP_344024260.1">
    <property type="nucleotide sequence ID" value="NZ_BAAAJK010000018.1"/>
</dbReference>
<evidence type="ECO:0008006" key="3">
    <source>
        <dbReference type="Google" id="ProtNLM"/>
    </source>
</evidence>
<accession>A0ABN1XXS2</accession>
<gene>
    <name evidence="1" type="ORF">GCM10009613_37770</name>
</gene>
<dbReference type="CDD" id="cd05403">
    <property type="entry name" value="NT_KNTase_like"/>
    <property type="match status" value="1"/>
</dbReference>
<proteinExistence type="predicted"/>
<evidence type="ECO:0000313" key="2">
    <source>
        <dbReference type="Proteomes" id="UP001501414"/>
    </source>
</evidence>
<dbReference type="EMBL" id="BAAAJK010000018">
    <property type="protein sequence ID" value="GAA1392596.1"/>
    <property type="molecule type" value="Genomic_DNA"/>
</dbReference>
<keyword evidence="2" id="KW-1185">Reference proteome</keyword>
<organism evidence="1 2">
    <name type="scientific">Pseudonocardia kongjuensis</name>
    <dbReference type="NCBI Taxonomy" id="102227"/>
    <lineage>
        <taxon>Bacteria</taxon>
        <taxon>Bacillati</taxon>
        <taxon>Actinomycetota</taxon>
        <taxon>Actinomycetes</taxon>
        <taxon>Pseudonocardiales</taxon>
        <taxon>Pseudonocardiaceae</taxon>
        <taxon>Pseudonocardia</taxon>
    </lineage>
</organism>